<gene>
    <name evidence="12" type="primary">rtn</name>
    <name evidence="12" type="ORF">EM595_2453</name>
</gene>
<accession>A0A0U5L2I2</accession>
<dbReference type="Pfam" id="PF12792">
    <property type="entry name" value="CSS-motif"/>
    <property type="match status" value="1"/>
</dbReference>
<dbReference type="Pfam" id="PF00563">
    <property type="entry name" value="EAL"/>
    <property type="match status" value="1"/>
</dbReference>
<evidence type="ECO:0000313" key="13">
    <source>
        <dbReference type="Proteomes" id="UP000059419"/>
    </source>
</evidence>
<reference evidence="13" key="1">
    <citation type="submission" date="2015-11" db="EMBL/GenBank/DDBJ databases">
        <authorList>
            <person name="Blom J."/>
        </authorList>
    </citation>
    <scope>NUCLEOTIDE SEQUENCE [LARGE SCALE GENOMIC DNA]</scope>
</reference>
<sequence length="530" mass="59477">MPLSRIVSRHVMHPRRIAVNSLLVGVLFFILFISIVFSITWYKRSASHDRLTHYTRDYMSQVFTELHHSLQPLLTPPFPDCHASNADLTARAAFGSNIRAILLVKDAIAYCSSATGAFSLAVQTFSPTTHLDQPIDMNLLAGTPRVPGKPALVLWLQNPHQPRSGILTTIDINLTPYLLLASRQQEITGMAMVAKDRALTTWSKNILPASLLPTTPLRQFSLPHYPITFYLYGSTLAPRDVEFIVLAGILLALLVSAISYTLLILNMRPGKEILLGIKRGEFHVEYQPLINSDTGHMYGLEALLRWTHPVAGRVPAEAFIQYAEVQNLIVPLTRHLFELVARDAAELKKALPCGLQLGLNLSPSHLSSPQFRQDITHWVAAMPPNHFAYVFEITERAMVANDHASEIFSWMHDNQFKIAIDDFGTGHSALIYLEKYRFDYLKIDRGFVQSIGRQTVTSPVLDAVIMLAKRLNLNTVAEGVETAEQAAWLMARGVTHLQGYLFSRPLTVTQLIAWHQQQKDLRVLKAVEEN</sequence>
<dbReference type="SUPFAM" id="SSF141868">
    <property type="entry name" value="EAL domain-like"/>
    <property type="match status" value="1"/>
</dbReference>
<dbReference type="NCBIfam" id="NF007839">
    <property type="entry name" value="PRK10551.1"/>
    <property type="match status" value="1"/>
</dbReference>
<keyword evidence="13" id="KW-1185">Reference proteome</keyword>
<keyword evidence="6" id="KW-0378">Hydrolase</keyword>
<feature type="transmembrane region" description="Helical" evidence="10">
    <location>
        <begin position="243"/>
        <end position="265"/>
    </location>
</feature>
<dbReference type="EMBL" id="LN907827">
    <property type="protein sequence ID" value="CUU24686.1"/>
    <property type="molecule type" value="Genomic_DNA"/>
</dbReference>
<evidence type="ECO:0000256" key="4">
    <source>
        <dbReference type="ARBA" id="ARBA00022636"/>
    </source>
</evidence>
<dbReference type="RefSeq" id="WP_067432294.1">
    <property type="nucleotide sequence ID" value="NZ_CP072598.1"/>
</dbReference>
<comment type="catalytic activity">
    <reaction evidence="9">
        <text>3',3'-c-di-GMP + H2O = 5'-phosphoguanylyl(3'-&gt;5')guanosine + H(+)</text>
        <dbReference type="Rhea" id="RHEA:24902"/>
        <dbReference type="ChEBI" id="CHEBI:15377"/>
        <dbReference type="ChEBI" id="CHEBI:15378"/>
        <dbReference type="ChEBI" id="CHEBI:58754"/>
        <dbReference type="ChEBI" id="CHEBI:58805"/>
        <dbReference type="EC" id="3.1.4.52"/>
    </reaction>
</comment>
<feature type="transmembrane region" description="Helical" evidence="10">
    <location>
        <begin position="21"/>
        <end position="42"/>
    </location>
</feature>
<evidence type="ECO:0000256" key="3">
    <source>
        <dbReference type="ARBA" id="ARBA00022475"/>
    </source>
</evidence>
<evidence type="ECO:0000256" key="9">
    <source>
        <dbReference type="ARBA" id="ARBA00034290"/>
    </source>
</evidence>
<keyword evidence="4" id="KW-0973">c-di-GMP</keyword>
<keyword evidence="7 10" id="KW-1133">Transmembrane helix</keyword>
<evidence type="ECO:0000256" key="1">
    <source>
        <dbReference type="ARBA" id="ARBA00004651"/>
    </source>
</evidence>
<dbReference type="InterPro" id="IPR001633">
    <property type="entry name" value="EAL_dom"/>
</dbReference>
<dbReference type="CDD" id="cd01948">
    <property type="entry name" value="EAL"/>
    <property type="match status" value="1"/>
</dbReference>
<evidence type="ECO:0000313" key="12">
    <source>
        <dbReference type="EMBL" id="CUU24686.1"/>
    </source>
</evidence>
<dbReference type="AlphaFoldDB" id="A0A0U5L2I2"/>
<evidence type="ECO:0000256" key="6">
    <source>
        <dbReference type="ARBA" id="ARBA00022801"/>
    </source>
</evidence>
<dbReference type="OrthoDB" id="675397at2"/>
<dbReference type="Gene3D" id="3.20.20.450">
    <property type="entry name" value="EAL domain"/>
    <property type="match status" value="1"/>
</dbReference>
<dbReference type="KEGG" id="ege:EM595_2453"/>
<dbReference type="PATRIC" id="fig|1619313.3.peg.2550"/>
<dbReference type="PANTHER" id="PTHR33121:SF73">
    <property type="entry name" value="CYCLIC DI-GMP PHOSPHODIESTERASE PDEN-RELATED"/>
    <property type="match status" value="1"/>
</dbReference>
<dbReference type="InterPro" id="IPR024744">
    <property type="entry name" value="CSS-motif_dom"/>
</dbReference>
<keyword evidence="8 10" id="KW-0472">Membrane</keyword>
<proteinExistence type="predicted"/>
<evidence type="ECO:0000256" key="8">
    <source>
        <dbReference type="ARBA" id="ARBA00023136"/>
    </source>
</evidence>
<evidence type="ECO:0000259" key="11">
    <source>
        <dbReference type="PROSITE" id="PS50883"/>
    </source>
</evidence>
<name>A0A0U5L2I2_9GAMM</name>
<dbReference type="EC" id="3.1.4.52" evidence="2"/>
<comment type="subcellular location">
    <subcellularLocation>
        <location evidence="1">Cell membrane</location>
        <topology evidence="1">Multi-pass membrane protein</topology>
    </subcellularLocation>
</comment>
<dbReference type="InterPro" id="IPR050706">
    <property type="entry name" value="Cyclic-di-GMP_PDE-like"/>
</dbReference>
<dbReference type="PANTHER" id="PTHR33121">
    <property type="entry name" value="CYCLIC DI-GMP PHOSPHODIESTERASE PDEF"/>
    <property type="match status" value="1"/>
</dbReference>
<feature type="domain" description="EAL" evidence="11">
    <location>
        <begin position="266"/>
        <end position="519"/>
    </location>
</feature>
<dbReference type="GO" id="GO:0071111">
    <property type="term" value="F:cyclic-guanylate-specific phosphodiesterase activity"/>
    <property type="evidence" value="ECO:0007669"/>
    <property type="project" value="UniProtKB-EC"/>
</dbReference>
<dbReference type="STRING" id="1619313.EM595_2453"/>
<evidence type="ECO:0000256" key="7">
    <source>
        <dbReference type="ARBA" id="ARBA00022989"/>
    </source>
</evidence>
<evidence type="ECO:0000256" key="5">
    <source>
        <dbReference type="ARBA" id="ARBA00022692"/>
    </source>
</evidence>
<keyword evidence="3" id="KW-1003">Cell membrane</keyword>
<organism evidence="12 13">
    <name type="scientific">Duffyella gerundensis</name>
    <dbReference type="NCBI Taxonomy" id="1619313"/>
    <lineage>
        <taxon>Bacteria</taxon>
        <taxon>Pseudomonadati</taxon>
        <taxon>Pseudomonadota</taxon>
        <taxon>Gammaproteobacteria</taxon>
        <taxon>Enterobacterales</taxon>
        <taxon>Erwiniaceae</taxon>
        <taxon>Duffyella</taxon>
    </lineage>
</organism>
<evidence type="ECO:0000256" key="2">
    <source>
        <dbReference type="ARBA" id="ARBA00012282"/>
    </source>
</evidence>
<dbReference type="PROSITE" id="PS50883">
    <property type="entry name" value="EAL"/>
    <property type="match status" value="1"/>
</dbReference>
<dbReference type="GO" id="GO:0005886">
    <property type="term" value="C:plasma membrane"/>
    <property type="evidence" value="ECO:0007669"/>
    <property type="project" value="UniProtKB-SubCell"/>
</dbReference>
<evidence type="ECO:0000256" key="10">
    <source>
        <dbReference type="SAM" id="Phobius"/>
    </source>
</evidence>
<keyword evidence="5 10" id="KW-0812">Transmembrane</keyword>
<dbReference type="InterPro" id="IPR035919">
    <property type="entry name" value="EAL_sf"/>
</dbReference>
<dbReference type="SMART" id="SM00052">
    <property type="entry name" value="EAL"/>
    <property type="match status" value="1"/>
</dbReference>
<dbReference type="Proteomes" id="UP000059419">
    <property type="component" value="Chromosome 1"/>
</dbReference>
<protein>
    <recommendedName>
        <fullName evidence="2">cyclic-guanylate-specific phosphodiesterase</fullName>
        <ecNumber evidence="2">3.1.4.52</ecNumber>
    </recommendedName>
</protein>